<dbReference type="PANTHER" id="PTHR38542">
    <property type="entry name" value="OS04G0450500 PROTEIN"/>
    <property type="match status" value="1"/>
</dbReference>
<sequence>MSRSYRCYWMPVLRQLVSLILTTRVHFTWLAVMGFSMWSSSFWVSLGCRGWKDIVLFKIAFMLLFQEDIQLYVWDESEYLPLLVRNKAAEILFGNIRAESVYLCYREEKHDWQPNPKDVHKDSHFCTRVSNHPKAAAGFPGSFSSDPEMSLKGKGKQSCDKKMNLYFIWLFFLKLLLQQGKNSPLKFGVTVNASLDRENGRFQMVSMSMPCFRAK</sequence>
<proteinExistence type="predicted"/>
<gene>
    <name evidence="2" type="ORF">CMV_021067</name>
</gene>
<organism evidence="2 3">
    <name type="scientific">Castanea mollissima</name>
    <name type="common">Chinese chestnut</name>
    <dbReference type="NCBI Taxonomy" id="60419"/>
    <lineage>
        <taxon>Eukaryota</taxon>
        <taxon>Viridiplantae</taxon>
        <taxon>Streptophyta</taxon>
        <taxon>Embryophyta</taxon>
        <taxon>Tracheophyta</taxon>
        <taxon>Spermatophyta</taxon>
        <taxon>Magnoliopsida</taxon>
        <taxon>eudicotyledons</taxon>
        <taxon>Gunneridae</taxon>
        <taxon>Pentapetalae</taxon>
        <taxon>rosids</taxon>
        <taxon>fabids</taxon>
        <taxon>Fagales</taxon>
        <taxon>Fagaceae</taxon>
        <taxon>Castanea</taxon>
    </lineage>
</organism>
<dbReference type="AlphaFoldDB" id="A0A8J4VM18"/>
<keyword evidence="3" id="KW-1185">Reference proteome</keyword>
<dbReference type="OrthoDB" id="2446218at2759"/>
<accession>A0A8J4VM18</accession>
<keyword evidence="1" id="KW-0472">Membrane</keyword>
<evidence type="ECO:0000313" key="2">
    <source>
        <dbReference type="EMBL" id="KAF3953501.1"/>
    </source>
</evidence>
<protein>
    <submittedName>
        <fullName evidence="2">Uncharacterized protein</fullName>
    </submittedName>
</protein>
<keyword evidence="1" id="KW-1133">Transmembrane helix</keyword>
<keyword evidence="1" id="KW-0812">Transmembrane</keyword>
<dbReference type="PANTHER" id="PTHR38542:SF2">
    <property type="entry name" value="REPLICATION FACTOR A C-TERMINAL DOMAIN-CONTAINING PROTEIN"/>
    <property type="match status" value="1"/>
</dbReference>
<evidence type="ECO:0000256" key="1">
    <source>
        <dbReference type="SAM" id="Phobius"/>
    </source>
</evidence>
<comment type="caution">
    <text evidence="2">The sequence shown here is derived from an EMBL/GenBank/DDBJ whole genome shotgun (WGS) entry which is preliminary data.</text>
</comment>
<feature type="transmembrane region" description="Helical" evidence="1">
    <location>
        <begin position="12"/>
        <end position="38"/>
    </location>
</feature>
<dbReference type="EMBL" id="JRKL02004051">
    <property type="protein sequence ID" value="KAF3953501.1"/>
    <property type="molecule type" value="Genomic_DNA"/>
</dbReference>
<reference evidence="2" key="1">
    <citation type="submission" date="2020-03" db="EMBL/GenBank/DDBJ databases">
        <title>Castanea mollissima Vanexum genome sequencing.</title>
        <authorList>
            <person name="Staton M."/>
        </authorList>
    </citation>
    <scope>NUCLEOTIDE SEQUENCE</scope>
    <source>
        <tissue evidence="2">Leaf</tissue>
    </source>
</reference>
<evidence type="ECO:0000313" key="3">
    <source>
        <dbReference type="Proteomes" id="UP000737018"/>
    </source>
</evidence>
<name>A0A8J4VM18_9ROSI</name>
<dbReference type="Proteomes" id="UP000737018">
    <property type="component" value="Unassembled WGS sequence"/>
</dbReference>